<dbReference type="PANTHER" id="PTHR33867:SF1">
    <property type="entry name" value="RIBOSOME MATURATION FACTOR RIMP"/>
    <property type="match status" value="1"/>
</dbReference>
<sequence>MNLKQTITEIVDKHLPDESHFVVDVLISPGGPKQKLSVLIDADGGLKIDTCARVSRAVGEELEAKELIENAYVLEVSSPGIDHPLTSLRQYRKNIGRSLKITLEEGGHLEGQLVSADSSSITLKVKQKEKGKKATEQEMPIALEQIKKSIVLVSFK</sequence>
<dbReference type="PANTHER" id="PTHR33867">
    <property type="entry name" value="RIBOSOME MATURATION FACTOR RIMP"/>
    <property type="match status" value="1"/>
</dbReference>
<dbReference type="Gene3D" id="3.30.300.70">
    <property type="entry name" value="RimP-like superfamily, N-terminal"/>
    <property type="match status" value="1"/>
</dbReference>
<organism evidence="6 7">
    <name type="scientific">Echinicola jeungdonensis</name>
    <dbReference type="NCBI Taxonomy" id="709343"/>
    <lineage>
        <taxon>Bacteria</taxon>
        <taxon>Pseudomonadati</taxon>
        <taxon>Bacteroidota</taxon>
        <taxon>Cytophagia</taxon>
        <taxon>Cytophagales</taxon>
        <taxon>Cyclobacteriaceae</taxon>
        <taxon>Echinicola</taxon>
    </lineage>
</organism>
<evidence type="ECO:0000256" key="1">
    <source>
        <dbReference type="ARBA" id="ARBA00022490"/>
    </source>
</evidence>
<proteinExistence type="inferred from homology"/>
<dbReference type="CDD" id="cd01734">
    <property type="entry name" value="YlxS_C"/>
    <property type="match status" value="1"/>
</dbReference>
<keyword evidence="2 3" id="KW-0690">Ribosome biogenesis</keyword>
<keyword evidence="7" id="KW-1185">Reference proteome</keyword>
<dbReference type="InterPro" id="IPR003728">
    <property type="entry name" value="Ribosome_maturation_RimP"/>
</dbReference>
<comment type="function">
    <text evidence="3">Required for maturation of 30S ribosomal subunits.</text>
</comment>
<evidence type="ECO:0000256" key="3">
    <source>
        <dbReference type="HAMAP-Rule" id="MF_01077"/>
    </source>
</evidence>
<feature type="domain" description="Ribosome maturation factor RimP C-terminal" evidence="5">
    <location>
        <begin position="85"/>
        <end position="155"/>
    </location>
</feature>
<evidence type="ECO:0000313" key="7">
    <source>
        <dbReference type="Proteomes" id="UP001589654"/>
    </source>
</evidence>
<feature type="domain" description="Ribosome maturation factor RimP N-terminal" evidence="4">
    <location>
        <begin position="16"/>
        <end position="82"/>
    </location>
</feature>
<dbReference type="Pfam" id="PF17384">
    <property type="entry name" value="DUF150_C"/>
    <property type="match status" value="1"/>
</dbReference>
<evidence type="ECO:0000256" key="2">
    <source>
        <dbReference type="ARBA" id="ARBA00022517"/>
    </source>
</evidence>
<dbReference type="Proteomes" id="UP001589654">
    <property type="component" value="Unassembled WGS sequence"/>
</dbReference>
<dbReference type="SUPFAM" id="SSF75420">
    <property type="entry name" value="YhbC-like, N-terminal domain"/>
    <property type="match status" value="1"/>
</dbReference>
<evidence type="ECO:0000313" key="6">
    <source>
        <dbReference type="EMBL" id="MFB9211776.1"/>
    </source>
</evidence>
<keyword evidence="1 3" id="KW-0963">Cytoplasm</keyword>
<evidence type="ECO:0000259" key="4">
    <source>
        <dbReference type="Pfam" id="PF02576"/>
    </source>
</evidence>
<reference evidence="6 7" key="1">
    <citation type="submission" date="2024-09" db="EMBL/GenBank/DDBJ databases">
        <authorList>
            <person name="Sun Q."/>
            <person name="Mori K."/>
        </authorList>
    </citation>
    <scope>NUCLEOTIDE SEQUENCE [LARGE SCALE GENOMIC DNA]</scope>
    <source>
        <strain evidence="6 7">CECT 7682</strain>
    </source>
</reference>
<gene>
    <name evidence="3 6" type="primary">rimP</name>
    <name evidence="6" type="ORF">ACFFUR_08160</name>
</gene>
<accession>A0ABV5J4N2</accession>
<name>A0ABV5J4N2_9BACT</name>
<evidence type="ECO:0000259" key="5">
    <source>
        <dbReference type="Pfam" id="PF17384"/>
    </source>
</evidence>
<protein>
    <recommendedName>
        <fullName evidence="3">Ribosome maturation factor RimP</fullName>
    </recommendedName>
</protein>
<dbReference type="EMBL" id="JBHMEW010000053">
    <property type="protein sequence ID" value="MFB9211776.1"/>
    <property type="molecule type" value="Genomic_DNA"/>
</dbReference>
<dbReference type="InterPro" id="IPR035956">
    <property type="entry name" value="RimP_N_sf"/>
</dbReference>
<comment type="caution">
    <text evidence="6">The sequence shown here is derived from an EMBL/GenBank/DDBJ whole genome shotgun (WGS) entry which is preliminary data.</text>
</comment>
<dbReference type="InterPro" id="IPR028998">
    <property type="entry name" value="RimP_C"/>
</dbReference>
<comment type="subcellular location">
    <subcellularLocation>
        <location evidence="3">Cytoplasm</location>
    </subcellularLocation>
</comment>
<dbReference type="HAMAP" id="MF_01077">
    <property type="entry name" value="RimP"/>
    <property type="match status" value="1"/>
</dbReference>
<dbReference type="Pfam" id="PF02576">
    <property type="entry name" value="RimP_N"/>
    <property type="match status" value="1"/>
</dbReference>
<comment type="similarity">
    <text evidence="3">Belongs to the RimP family.</text>
</comment>
<dbReference type="InterPro" id="IPR028989">
    <property type="entry name" value="RimP_N"/>
</dbReference>
<dbReference type="RefSeq" id="WP_290247113.1">
    <property type="nucleotide sequence ID" value="NZ_JAUFQT010000001.1"/>
</dbReference>